<keyword evidence="5" id="KW-1185">Reference proteome</keyword>
<dbReference type="EMBL" id="LJIJ01000043">
    <property type="protein sequence ID" value="ODN04457.1"/>
    <property type="molecule type" value="Genomic_DNA"/>
</dbReference>
<reference evidence="4 5" key="1">
    <citation type="journal article" date="2016" name="Genome Biol. Evol.">
        <title>Gene Family Evolution Reflects Adaptation to Soil Environmental Stressors in the Genome of the Collembolan Orchesella cincta.</title>
        <authorList>
            <person name="Faddeeva-Vakhrusheva A."/>
            <person name="Derks M.F."/>
            <person name="Anvar S.Y."/>
            <person name="Agamennone V."/>
            <person name="Suring W."/>
            <person name="Smit S."/>
            <person name="van Straalen N.M."/>
            <person name="Roelofs D."/>
        </authorList>
    </citation>
    <scope>NUCLEOTIDE SEQUENCE [LARGE SCALE GENOMIC DNA]</scope>
    <source>
        <tissue evidence="4">Mixed pool</tissue>
    </source>
</reference>
<dbReference type="InterPro" id="IPR004947">
    <property type="entry name" value="DNase_II"/>
</dbReference>
<protein>
    <submittedName>
        <fullName evidence="4">Deoxyribonuclease-2-alpha</fullName>
    </submittedName>
</protein>
<accession>A0A1D2NGT1</accession>
<comment type="caution">
    <text evidence="4">The sequence shown here is derived from an EMBL/GenBank/DDBJ whole genome shotgun (WGS) entry which is preliminary data.</text>
</comment>
<dbReference type="OrthoDB" id="10261598at2759"/>
<sequence length="499" mass="55673">MHPAPVDKPTRDVPKKHSCCCCCRSKWELAIWIVLIMGIMGILGLISYKIIYEVITVYASFPFFTMAGGGSNEQRNVAKWDNTNTNLQYEQHQANDILTKLTKPQGQINDQYHQDRAASRIREFVGIDSGSKTKVNFNSDALRDKTESIPKPQESMGSTQPMNCKDELGNDVSWFYAYKLPLLSESTDPLIKNGSKYFYLVPNSTSWVSSEFPINSEKSILAKTLDTVWAAENDRKGLAQVIYNDQPPTQPAMVMNGHTKGLVLTSTEGGFWLQHSCPHFPNIQAENFSSSYPVGGLINGQMFFCMSLGNVSNVDVVGTVLQYTKPLIYNYTIPTEMEKLLPQLTQVATKNATVEQAPWFNTFKLQAGDLNLTVFVKGPKFHKEIYSAWIAPEYETSLDVQSWLNGAHPFPSNCTSNQFPVFNVLSKTVGGQSFSYTDDHSKWAVSANSSAPITCVGDLNRMKPQKTRGGVAVCVSNKPLWDSFQSLVQVTQPCNMTRL</sequence>
<evidence type="ECO:0000313" key="5">
    <source>
        <dbReference type="Proteomes" id="UP000094527"/>
    </source>
</evidence>
<dbReference type="OMA" id="DNTEDHS"/>
<dbReference type="Proteomes" id="UP000094527">
    <property type="component" value="Unassembled WGS sequence"/>
</dbReference>
<comment type="similarity">
    <text evidence="1">Belongs to the DNase II family.</text>
</comment>
<keyword evidence="2" id="KW-0378">Hydrolase</keyword>
<evidence type="ECO:0000256" key="3">
    <source>
        <dbReference type="SAM" id="Phobius"/>
    </source>
</evidence>
<evidence type="ECO:0000313" key="4">
    <source>
        <dbReference type="EMBL" id="ODN04457.1"/>
    </source>
</evidence>
<dbReference type="PANTHER" id="PTHR10858">
    <property type="entry name" value="DEOXYRIBONUCLEASE II"/>
    <property type="match status" value="1"/>
</dbReference>
<dbReference type="AlphaFoldDB" id="A0A1D2NGT1"/>
<keyword evidence="3" id="KW-0472">Membrane</keyword>
<dbReference type="GO" id="GO:0006309">
    <property type="term" value="P:apoptotic DNA fragmentation"/>
    <property type="evidence" value="ECO:0007669"/>
    <property type="project" value="TreeGrafter"/>
</dbReference>
<dbReference type="PANTHER" id="PTHR10858:SF23">
    <property type="entry name" value="DEOXYRIBONUCLEASE II"/>
    <property type="match status" value="1"/>
</dbReference>
<evidence type="ECO:0000256" key="2">
    <source>
        <dbReference type="ARBA" id="ARBA00022801"/>
    </source>
</evidence>
<dbReference type="Pfam" id="PF03265">
    <property type="entry name" value="DNase_II"/>
    <property type="match status" value="1"/>
</dbReference>
<dbReference type="GO" id="GO:0004531">
    <property type="term" value="F:deoxyribonuclease II activity"/>
    <property type="evidence" value="ECO:0007669"/>
    <property type="project" value="InterPro"/>
</dbReference>
<keyword evidence="3" id="KW-0812">Transmembrane</keyword>
<dbReference type="STRING" id="48709.A0A1D2NGT1"/>
<feature type="transmembrane region" description="Helical" evidence="3">
    <location>
        <begin position="29"/>
        <end position="51"/>
    </location>
</feature>
<evidence type="ECO:0000256" key="1">
    <source>
        <dbReference type="ARBA" id="ARBA00007527"/>
    </source>
</evidence>
<organism evidence="4 5">
    <name type="scientific">Orchesella cincta</name>
    <name type="common">Springtail</name>
    <name type="synonym">Podura cincta</name>
    <dbReference type="NCBI Taxonomy" id="48709"/>
    <lineage>
        <taxon>Eukaryota</taxon>
        <taxon>Metazoa</taxon>
        <taxon>Ecdysozoa</taxon>
        <taxon>Arthropoda</taxon>
        <taxon>Hexapoda</taxon>
        <taxon>Collembola</taxon>
        <taxon>Entomobryomorpha</taxon>
        <taxon>Entomobryoidea</taxon>
        <taxon>Orchesellidae</taxon>
        <taxon>Orchesellinae</taxon>
        <taxon>Orchesella</taxon>
    </lineage>
</organism>
<gene>
    <name evidence="4" type="ORF">Ocin01_02232</name>
</gene>
<keyword evidence="3" id="KW-1133">Transmembrane helix</keyword>
<dbReference type="CDD" id="cd09120">
    <property type="entry name" value="PLDc_DNaseII_1"/>
    <property type="match status" value="1"/>
</dbReference>
<proteinExistence type="inferred from homology"/>
<name>A0A1D2NGT1_ORCCI</name>